<evidence type="ECO:0000256" key="1">
    <source>
        <dbReference type="SAM" id="MobiDB-lite"/>
    </source>
</evidence>
<reference evidence="3" key="1">
    <citation type="journal article" date="2011" name="Nature">
        <title>Genome sequence and analysis of the tuber crop potato.</title>
        <authorList>
            <consortium name="The Potato Genome Sequencing Consortium"/>
        </authorList>
    </citation>
    <scope>NUCLEOTIDE SEQUENCE [LARGE SCALE GENOMIC DNA]</scope>
    <source>
        <strain evidence="3">cv. DM1-3 516 R44</strain>
    </source>
</reference>
<dbReference type="InParanoid" id="M1DWF0"/>
<dbReference type="Gramene" id="PGSC0003DMT400095490">
    <property type="protein sequence ID" value="PGSC0003DMT400095490"/>
    <property type="gene ID" value="PGSC0003DMG400045061"/>
</dbReference>
<organism evidence="2 3">
    <name type="scientific">Solanum tuberosum</name>
    <name type="common">Potato</name>
    <dbReference type="NCBI Taxonomy" id="4113"/>
    <lineage>
        <taxon>Eukaryota</taxon>
        <taxon>Viridiplantae</taxon>
        <taxon>Streptophyta</taxon>
        <taxon>Embryophyta</taxon>
        <taxon>Tracheophyta</taxon>
        <taxon>Spermatophyta</taxon>
        <taxon>Magnoliopsida</taxon>
        <taxon>eudicotyledons</taxon>
        <taxon>Gunneridae</taxon>
        <taxon>Pentapetalae</taxon>
        <taxon>asterids</taxon>
        <taxon>lamiids</taxon>
        <taxon>Solanales</taxon>
        <taxon>Solanaceae</taxon>
        <taxon>Solanoideae</taxon>
        <taxon>Solaneae</taxon>
        <taxon>Solanum</taxon>
    </lineage>
</organism>
<dbReference type="EnsemblPlants" id="PGSC0003DMT400095490">
    <property type="protein sequence ID" value="PGSC0003DMT400095490"/>
    <property type="gene ID" value="PGSC0003DMG400045061"/>
</dbReference>
<name>M1DWF0_SOLTU</name>
<accession>M1DWF0</accession>
<evidence type="ECO:0000313" key="2">
    <source>
        <dbReference type="EnsemblPlants" id="PGSC0003DMT400095490"/>
    </source>
</evidence>
<reference evidence="2" key="2">
    <citation type="submission" date="2015-06" db="UniProtKB">
        <authorList>
            <consortium name="EnsemblPlants"/>
        </authorList>
    </citation>
    <scope>IDENTIFICATION</scope>
    <source>
        <strain evidence="2">DM1-3 516 R44</strain>
    </source>
</reference>
<dbReference type="PaxDb" id="4113-PGSC0003DMT400095490"/>
<dbReference type="AlphaFoldDB" id="M1DWF0"/>
<feature type="region of interest" description="Disordered" evidence="1">
    <location>
        <begin position="61"/>
        <end position="81"/>
    </location>
</feature>
<keyword evidence="3" id="KW-1185">Reference proteome</keyword>
<dbReference type="Proteomes" id="UP000011115">
    <property type="component" value="Unassembled WGS sequence"/>
</dbReference>
<protein>
    <submittedName>
        <fullName evidence="2">Uncharacterized protein</fullName>
    </submittedName>
</protein>
<proteinExistence type="predicted"/>
<dbReference type="HOGENOM" id="CLU_163672_0_0_1"/>
<evidence type="ECO:0000313" key="3">
    <source>
        <dbReference type="Proteomes" id="UP000011115"/>
    </source>
</evidence>
<sequence length="81" mass="8811">MHTSVPDPYSAASVIMLPSRAYRRNANAHNANAVPLVLDHEVSNAEFRNAIQFLAQSVPNQNNQHAPVPTNATNGYTTARV</sequence>